<evidence type="ECO:0000256" key="1">
    <source>
        <dbReference type="SAM" id="Phobius"/>
    </source>
</evidence>
<feature type="transmembrane region" description="Helical" evidence="1">
    <location>
        <begin position="106"/>
        <end position="125"/>
    </location>
</feature>
<evidence type="ECO:0000313" key="3">
    <source>
        <dbReference type="Proteomes" id="UP000198859"/>
    </source>
</evidence>
<protein>
    <submittedName>
        <fullName evidence="2">Uncharacterized protein</fullName>
    </submittedName>
</protein>
<evidence type="ECO:0000313" key="2">
    <source>
        <dbReference type="EMBL" id="SDS88553.1"/>
    </source>
</evidence>
<reference evidence="3" key="1">
    <citation type="submission" date="2016-10" db="EMBL/GenBank/DDBJ databases">
        <authorList>
            <person name="Varghese N."/>
            <person name="Submissions S."/>
        </authorList>
    </citation>
    <scope>NUCLEOTIDE SEQUENCE [LARGE SCALE GENOMIC DNA]</scope>
    <source>
        <strain evidence="3">DSM 22127</strain>
    </source>
</reference>
<accession>A0A1H1VUX3</accession>
<dbReference type="Proteomes" id="UP000198859">
    <property type="component" value="Chromosome I"/>
</dbReference>
<feature type="transmembrane region" description="Helical" evidence="1">
    <location>
        <begin position="12"/>
        <end position="33"/>
    </location>
</feature>
<gene>
    <name evidence="2" type="ORF">SAMN04488570_2947</name>
</gene>
<proteinExistence type="predicted"/>
<dbReference type="EMBL" id="LT629757">
    <property type="protein sequence ID" value="SDS88553.1"/>
    <property type="molecule type" value="Genomic_DNA"/>
</dbReference>
<keyword evidence="3" id="KW-1185">Reference proteome</keyword>
<keyword evidence="1" id="KW-0472">Membrane</keyword>
<feature type="transmembrane region" description="Helical" evidence="1">
    <location>
        <begin position="80"/>
        <end position="100"/>
    </location>
</feature>
<keyword evidence="1" id="KW-1133">Transmembrane helix</keyword>
<feature type="transmembrane region" description="Helical" evidence="1">
    <location>
        <begin position="53"/>
        <end position="73"/>
    </location>
</feature>
<dbReference type="RefSeq" id="WP_091731132.1">
    <property type="nucleotide sequence ID" value="NZ_LT629757.1"/>
</dbReference>
<name>A0A1H1VUX3_9ACTN</name>
<dbReference type="AlphaFoldDB" id="A0A1H1VUX3"/>
<keyword evidence="1" id="KW-0812">Transmembrane</keyword>
<dbReference type="STRING" id="642780.SAMN04488570_2947"/>
<sequence length="152" mass="15486">MDEQRGPHTPGLLGYLLAVLVSVVVVVVVLGLVEGGETTVTATVEAGLDLVALLVVLALPFAVPGVALVHLCCRRVPHQAVHVLAAGLAGVVSGLVVLVLGLWSAAPVVVGGATALGRLSVVPLVERRRRRALLQAGAVPVDDDFPATPPAR</sequence>
<organism evidence="2 3">
    <name type="scientific">Nocardioides scoriae</name>
    <dbReference type="NCBI Taxonomy" id="642780"/>
    <lineage>
        <taxon>Bacteria</taxon>
        <taxon>Bacillati</taxon>
        <taxon>Actinomycetota</taxon>
        <taxon>Actinomycetes</taxon>
        <taxon>Propionibacteriales</taxon>
        <taxon>Nocardioidaceae</taxon>
        <taxon>Nocardioides</taxon>
    </lineage>
</organism>